<dbReference type="Ensembl" id="ENSNVIT00000009678.1">
    <property type="protein sequence ID" value="ENSNVIP00000008266.1"/>
    <property type="gene ID" value="ENSNVIG00000006553.1"/>
</dbReference>
<dbReference type="AlphaFoldDB" id="A0A8C7ANC1"/>
<evidence type="ECO:0000256" key="5">
    <source>
        <dbReference type="ARBA" id="ARBA00046138"/>
    </source>
</evidence>
<organism evidence="8 9">
    <name type="scientific">Neovison vison</name>
    <name type="common">American mink</name>
    <name type="synonym">Mustela vison</name>
    <dbReference type="NCBI Taxonomy" id="452646"/>
    <lineage>
        <taxon>Eukaryota</taxon>
        <taxon>Metazoa</taxon>
        <taxon>Chordata</taxon>
        <taxon>Craniata</taxon>
        <taxon>Vertebrata</taxon>
        <taxon>Euteleostomi</taxon>
        <taxon>Mammalia</taxon>
        <taxon>Eutheria</taxon>
        <taxon>Laurasiatheria</taxon>
        <taxon>Carnivora</taxon>
        <taxon>Caniformia</taxon>
        <taxon>Musteloidea</taxon>
        <taxon>Mustelidae</taxon>
        <taxon>Mustelinae</taxon>
        <taxon>Neogale</taxon>
    </lineage>
</organism>
<dbReference type="GO" id="GO:0008285">
    <property type="term" value="P:negative regulation of cell population proliferation"/>
    <property type="evidence" value="ECO:0007669"/>
    <property type="project" value="Ensembl"/>
</dbReference>
<dbReference type="GO" id="GO:0042826">
    <property type="term" value="F:histone deacetylase binding"/>
    <property type="evidence" value="ECO:0007669"/>
    <property type="project" value="Ensembl"/>
</dbReference>
<dbReference type="InterPro" id="IPR036013">
    <property type="entry name" value="Band_7/SPFH_dom_sf"/>
</dbReference>
<comment type="function">
    <text evidence="4">Protein with pleiotropic attributes mediated in a cell-compartment- and tissue-specific manner, which include the plasma membrane-associated cell signaling functions, mitochondrial chaperone, and transcriptional co-regulator of transcription factors in the nucleus. Plays a role in adipose tissue and glucose homeostasis in a sex-specific manner. Contributes to pulmonary vascular remodeling by accelerating proliferation of pulmonary arterial smooth muscle cells.</text>
</comment>
<dbReference type="GO" id="GO:0071354">
    <property type="term" value="P:cellular response to interleukin-6"/>
    <property type="evidence" value="ECO:0007669"/>
    <property type="project" value="Ensembl"/>
</dbReference>
<proteinExistence type="inferred from homology"/>
<evidence type="ECO:0000259" key="7">
    <source>
        <dbReference type="SMART" id="SM00244"/>
    </source>
</evidence>
<dbReference type="GO" id="GO:0042113">
    <property type="term" value="P:B cell activation"/>
    <property type="evidence" value="ECO:0007669"/>
    <property type="project" value="Ensembl"/>
</dbReference>
<evidence type="ECO:0000256" key="4">
    <source>
        <dbReference type="ARBA" id="ARBA00046022"/>
    </source>
</evidence>
<dbReference type="GO" id="GO:0005886">
    <property type="term" value="C:plasma membrane"/>
    <property type="evidence" value="ECO:0007669"/>
    <property type="project" value="Ensembl"/>
</dbReference>
<dbReference type="GO" id="GO:0060766">
    <property type="term" value="P:negative regulation of androgen receptor signaling pathway"/>
    <property type="evidence" value="ECO:0007669"/>
    <property type="project" value="Ensembl"/>
</dbReference>
<evidence type="ECO:0000256" key="6">
    <source>
        <dbReference type="RuleBase" id="RU366048"/>
    </source>
</evidence>
<dbReference type="GO" id="GO:0032740">
    <property type="term" value="P:positive regulation of interleukin-17 production"/>
    <property type="evidence" value="ECO:0007669"/>
    <property type="project" value="Ensembl"/>
</dbReference>
<dbReference type="PANTHER" id="PTHR23222">
    <property type="entry name" value="PROHIBITIN"/>
    <property type="match status" value="1"/>
</dbReference>
<dbReference type="GO" id="GO:0050821">
    <property type="term" value="P:protein stabilization"/>
    <property type="evidence" value="ECO:0007669"/>
    <property type="project" value="Ensembl"/>
</dbReference>
<name>A0A8C7ANC1_NEOVI</name>
<dbReference type="GO" id="GO:0043525">
    <property type="term" value="P:positive regulation of neuron apoptotic process"/>
    <property type="evidence" value="ECO:0007669"/>
    <property type="project" value="Ensembl"/>
</dbReference>
<sequence length="246" mass="26618">MAAKVFESIGKFGLALAVAGGVVNSALYNGEALEQWVTALCWRIPIGLHSPCDTPGGSRYLQNVNITLRILFRPVASQLPRIFTSIGEDYDERVLPSITTEILKSVVARFDAGELITQRELVSRQVSDDLTERAATFGLILDDVSLVISAGKVPRAVEAKQVAQQEAERARFVVEKAEQQKKAAIISAEGDSKAAELIANSLATAGDGLIELRKLEAAEDIAYQLSRSRNITYLPAGQSVLLQLPQ</sequence>
<dbReference type="GO" id="GO:0140374">
    <property type="term" value="P:antiviral innate immune response"/>
    <property type="evidence" value="ECO:0007669"/>
    <property type="project" value="Ensembl"/>
</dbReference>
<dbReference type="GO" id="GO:2000323">
    <property type="term" value="P:negative regulation of nuclear receptor-mediated glucocorticoid signaling pathway"/>
    <property type="evidence" value="ECO:0007669"/>
    <property type="project" value="Ensembl"/>
</dbReference>
<dbReference type="GO" id="GO:0070374">
    <property type="term" value="P:positive regulation of ERK1 and ERK2 cascade"/>
    <property type="evidence" value="ECO:0007669"/>
    <property type="project" value="Ensembl"/>
</dbReference>
<comment type="similarity">
    <text evidence="1 6">Belongs to the prohibitin family.</text>
</comment>
<dbReference type="GO" id="GO:0072538">
    <property type="term" value="P:T-helper 17 type immune response"/>
    <property type="evidence" value="ECO:0007669"/>
    <property type="project" value="Ensembl"/>
</dbReference>
<dbReference type="SUPFAM" id="SSF117892">
    <property type="entry name" value="Band 7/SPFH domain"/>
    <property type="match status" value="1"/>
</dbReference>
<evidence type="ECO:0000313" key="9">
    <source>
        <dbReference type="Proteomes" id="UP000694425"/>
    </source>
</evidence>
<dbReference type="GO" id="GO:0001850">
    <property type="term" value="F:complement component C3a binding"/>
    <property type="evidence" value="ECO:0007669"/>
    <property type="project" value="Ensembl"/>
</dbReference>
<dbReference type="GO" id="GO:0003714">
    <property type="term" value="F:transcription corepressor activity"/>
    <property type="evidence" value="ECO:0007669"/>
    <property type="project" value="Ensembl"/>
</dbReference>
<dbReference type="GO" id="GO:0005769">
    <property type="term" value="C:early endosome"/>
    <property type="evidence" value="ECO:0007669"/>
    <property type="project" value="Ensembl"/>
</dbReference>
<dbReference type="GO" id="GO:0030308">
    <property type="term" value="P:negative regulation of cell growth"/>
    <property type="evidence" value="ECO:0007669"/>
    <property type="project" value="Ensembl"/>
</dbReference>
<dbReference type="GO" id="GO:0039529">
    <property type="term" value="P:RIG-I signaling pathway"/>
    <property type="evidence" value="ECO:0007669"/>
    <property type="project" value="Ensembl"/>
</dbReference>
<keyword evidence="6" id="KW-0999">Mitochondrion inner membrane</keyword>
<dbReference type="GO" id="GO:0042177">
    <property type="term" value="P:negative regulation of protein catabolic process"/>
    <property type="evidence" value="ECO:0007669"/>
    <property type="project" value="Ensembl"/>
</dbReference>
<dbReference type="GO" id="GO:0071897">
    <property type="term" value="P:DNA biosynthetic process"/>
    <property type="evidence" value="ECO:0007669"/>
    <property type="project" value="UniProtKB-KW"/>
</dbReference>
<dbReference type="GO" id="GO:0046718">
    <property type="term" value="P:symbiont entry into host cell"/>
    <property type="evidence" value="ECO:0007669"/>
    <property type="project" value="Ensembl"/>
</dbReference>
<reference evidence="8" key="1">
    <citation type="submission" date="2025-08" db="UniProtKB">
        <authorList>
            <consortium name="Ensembl"/>
        </authorList>
    </citation>
    <scope>IDENTIFICATION</scope>
</reference>
<evidence type="ECO:0000313" key="8">
    <source>
        <dbReference type="Ensembl" id="ENSNVIP00000008266.1"/>
    </source>
</evidence>
<keyword evidence="6" id="KW-0496">Mitochondrion</keyword>
<dbReference type="GO" id="GO:0007005">
    <property type="term" value="P:mitochondrion organization"/>
    <property type="evidence" value="ECO:0007669"/>
    <property type="project" value="Ensembl"/>
</dbReference>
<dbReference type="GO" id="GO:0005654">
    <property type="term" value="C:nucleoplasm"/>
    <property type="evidence" value="ECO:0007669"/>
    <property type="project" value="Ensembl"/>
</dbReference>
<dbReference type="SMART" id="SM00244">
    <property type="entry name" value="PHB"/>
    <property type="match status" value="1"/>
</dbReference>
<dbReference type="Proteomes" id="UP000694425">
    <property type="component" value="Unplaced"/>
</dbReference>
<keyword evidence="6" id="KW-0472">Membrane</keyword>
<keyword evidence="9" id="KW-1185">Reference proteome</keyword>
<dbReference type="InterPro" id="IPR000163">
    <property type="entry name" value="Prohibitin"/>
</dbReference>
<comment type="function">
    <text evidence="3">In the nucleus, acts as a transcription coregulator, enhances promoter binding by TP53, a transcription factor it activates, but reduces the promoter binding by E2F1, a transcription factor it represses. Interacts with STAT3 to affect IL17 secretion in T-helper Th17 cells.</text>
</comment>
<dbReference type="GO" id="GO:0045917">
    <property type="term" value="P:positive regulation of complement activation"/>
    <property type="evidence" value="ECO:0007669"/>
    <property type="project" value="Ensembl"/>
</dbReference>
<dbReference type="GO" id="GO:0040029">
    <property type="term" value="P:epigenetic regulation of gene expression"/>
    <property type="evidence" value="ECO:0007669"/>
    <property type="project" value="Ensembl"/>
</dbReference>
<keyword evidence="2" id="KW-0237">DNA synthesis</keyword>
<evidence type="ECO:0000256" key="1">
    <source>
        <dbReference type="ARBA" id="ARBA00009658"/>
    </source>
</evidence>
<dbReference type="GeneTree" id="ENSGT00950000183070"/>
<dbReference type="GO" id="GO:0035632">
    <property type="term" value="C:mitochondrial prohibitin complex"/>
    <property type="evidence" value="ECO:0007669"/>
    <property type="project" value="Ensembl"/>
</dbReference>
<dbReference type="GO" id="GO:0010944">
    <property type="term" value="P:negative regulation of transcription by competitive promoter binding"/>
    <property type="evidence" value="ECO:0007669"/>
    <property type="project" value="Ensembl"/>
</dbReference>
<dbReference type="GO" id="GO:0002639">
    <property type="term" value="P:positive regulation of immunoglobulin production"/>
    <property type="evidence" value="ECO:0007669"/>
    <property type="project" value="Ensembl"/>
</dbReference>
<dbReference type="CDD" id="cd03401">
    <property type="entry name" value="SPFH_prohibitin"/>
    <property type="match status" value="1"/>
</dbReference>
<dbReference type="GO" id="GO:0046982">
    <property type="term" value="F:protein heterodimerization activity"/>
    <property type="evidence" value="ECO:0007669"/>
    <property type="project" value="Ensembl"/>
</dbReference>
<protein>
    <recommendedName>
        <fullName evidence="6">Prohibitin</fullName>
    </recommendedName>
</protein>
<dbReference type="GO" id="GO:0045745">
    <property type="term" value="P:positive regulation of G protein-coupled receptor signaling pathway"/>
    <property type="evidence" value="ECO:0007669"/>
    <property type="project" value="Ensembl"/>
</dbReference>
<dbReference type="GO" id="GO:1901224">
    <property type="term" value="P:positive regulation of non-canonical NF-kappaB signal transduction"/>
    <property type="evidence" value="ECO:0007669"/>
    <property type="project" value="Ensembl"/>
</dbReference>
<comment type="function">
    <text evidence="5">In the plasma membrane, cooperates with CD86 to mediate CD86-signaling in B lymphocytes that regulates the level of IgG1 produced through the activation of distal signaling intermediates. Upon CD40 engagement, required to activate NF-kappa-B signaling pathway via phospholipase C and protein kinase C activation.</text>
</comment>
<dbReference type="GO" id="GO:0031871">
    <property type="term" value="F:proteinase activated receptor binding"/>
    <property type="evidence" value="ECO:0007669"/>
    <property type="project" value="Ensembl"/>
</dbReference>
<dbReference type="PRINTS" id="PR00679">
    <property type="entry name" value="PROHIBITIN"/>
</dbReference>
<dbReference type="GO" id="GO:0050847">
    <property type="term" value="P:progesterone receptor signaling pathway"/>
    <property type="evidence" value="ECO:0007669"/>
    <property type="project" value="Ensembl"/>
</dbReference>
<evidence type="ECO:0000256" key="2">
    <source>
        <dbReference type="ARBA" id="ARBA00022634"/>
    </source>
</evidence>
<dbReference type="GO" id="GO:0070373">
    <property type="term" value="P:negative regulation of ERK1 and ERK2 cascade"/>
    <property type="evidence" value="ECO:0007669"/>
    <property type="project" value="Ensembl"/>
</dbReference>
<evidence type="ECO:0000256" key="3">
    <source>
        <dbReference type="ARBA" id="ARBA00045600"/>
    </source>
</evidence>
<reference evidence="8" key="2">
    <citation type="submission" date="2025-09" db="UniProtKB">
        <authorList>
            <consortium name="Ensembl"/>
        </authorList>
    </citation>
    <scope>IDENTIFICATION</scope>
</reference>
<dbReference type="GO" id="GO:0000122">
    <property type="term" value="P:negative regulation of transcription by RNA polymerase II"/>
    <property type="evidence" value="ECO:0007669"/>
    <property type="project" value="Ensembl"/>
</dbReference>
<dbReference type="InterPro" id="IPR001107">
    <property type="entry name" value="Band_7"/>
</dbReference>
<comment type="subcellular location">
    <subcellularLocation>
        <location evidence="6">Mitochondrion inner membrane</location>
    </subcellularLocation>
</comment>
<dbReference type="GO" id="GO:0009986">
    <property type="term" value="C:cell surface"/>
    <property type="evidence" value="ECO:0007669"/>
    <property type="project" value="Ensembl"/>
</dbReference>
<feature type="domain" description="Band 7" evidence="7">
    <location>
        <begin position="4"/>
        <end position="161"/>
    </location>
</feature>
<dbReference type="Pfam" id="PF01145">
    <property type="entry name" value="Band_7"/>
    <property type="match status" value="1"/>
</dbReference>
<dbReference type="GO" id="GO:0045893">
    <property type="term" value="P:positive regulation of DNA-templated transcription"/>
    <property type="evidence" value="ECO:0007669"/>
    <property type="project" value="Ensembl"/>
</dbReference>
<dbReference type="GO" id="GO:0001851">
    <property type="term" value="F:complement component C3b binding"/>
    <property type="evidence" value="ECO:0007669"/>
    <property type="project" value="Ensembl"/>
</dbReference>
<accession>A0A8C7ANC1</accession>
<dbReference type="GO" id="GO:0044830">
    <property type="term" value="P:host-mediated perturbation of viral RNA genome replication"/>
    <property type="evidence" value="ECO:0007669"/>
    <property type="project" value="Ensembl"/>
</dbReference>
<dbReference type="PANTHER" id="PTHR23222:SF0">
    <property type="entry name" value="PROHIBITIN 1"/>
    <property type="match status" value="1"/>
</dbReference>